<dbReference type="AlphaFoldDB" id="A0A931FG21"/>
<proteinExistence type="predicted"/>
<evidence type="ECO:0000313" key="3">
    <source>
        <dbReference type="Proteomes" id="UP000657385"/>
    </source>
</evidence>
<dbReference type="Pfam" id="PF00144">
    <property type="entry name" value="Beta-lactamase"/>
    <property type="match status" value="1"/>
</dbReference>
<dbReference type="EMBL" id="JADPRT010000005">
    <property type="protein sequence ID" value="MBF9069019.1"/>
    <property type="molecule type" value="Genomic_DNA"/>
</dbReference>
<comment type="caution">
    <text evidence="2">The sequence shown here is derived from an EMBL/GenBank/DDBJ whole genome shotgun (WGS) entry which is preliminary data.</text>
</comment>
<reference evidence="2" key="1">
    <citation type="submission" date="2020-11" db="EMBL/GenBank/DDBJ databases">
        <title>Isolation and identification of active actinomycetes.</title>
        <authorList>
            <person name="Yu B."/>
        </authorList>
    </citation>
    <scope>NUCLEOTIDE SEQUENCE</scope>
    <source>
        <strain evidence="2">NEAU-YB345</strain>
    </source>
</reference>
<dbReference type="Gene3D" id="3.40.710.10">
    <property type="entry name" value="DD-peptidase/beta-lactamase superfamily"/>
    <property type="match status" value="1"/>
</dbReference>
<evidence type="ECO:0000313" key="2">
    <source>
        <dbReference type="EMBL" id="MBF9069019.1"/>
    </source>
</evidence>
<protein>
    <submittedName>
        <fullName evidence="2">Beta-lactamase family protein</fullName>
    </submittedName>
</protein>
<dbReference type="InterPro" id="IPR050789">
    <property type="entry name" value="Diverse_Enzym_Activities"/>
</dbReference>
<gene>
    <name evidence="2" type="ORF">I2501_13410</name>
</gene>
<evidence type="ECO:0000259" key="1">
    <source>
        <dbReference type="Pfam" id="PF00144"/>
    </source>
</evidence>
<feature type="domain" description="Beta-lactamase-related" evidence="1">
    <location>
        <begin position="196"/>
        <end position="496"/>
    </location>
</feature>
<organism evidence="2 3">
    <name type="scientific">Streptacidiphilus fuscans</name>
    <dbReference type="NCBI Taxonomy" id="2789292"/>
    <lineage>
        <taxon>Bacteria</taxon>
        <taxon>Bacillati</taxon>
        <taxon>Actinomycetota</taxon>
        <taxon>Actinomycetes</taxon>
        <taxon>Kitasatosporales</taxon>
        <taxon>Streptomycetaceae</taxon>
        <taxon>Streptacidiphilus</taxon>
    </lineage>
</organism>
<keyword evidence="3" id="KW-1185">Reference proteome</keyword>
<dbReference type="InterPro" id="IPR012338">
    <property type="entry name" value="Beta-lactam/transpept-like"/>
</dbReference>
<name>A0A931FG21_9ACTN</name>
<dbReference type="Proteomes" id="UP000657385">
    <property type="component" value="Unassembled WGS sequence"/>
</dbReference>
<dbReference type="PANTHER" id="PTHR43283">
    <property type="entry name" value="BETA-LACTAMASE-RELATED"/>
    <property type="match status" value="1"/>
</dbReference>
<dbReference type="SUPFAM" id="SSF56601">
    <property type="entry name" value="beta-lactamase/transpeptidase-like"/>
    <property type="match status" value="1"/>
</dbReference>
<dbReference type="InterPro" id="IPR001466">
    <property type="entry name" value="Beta-lactam-related"/>
</dbReference>
<sequence length="509" mass="53682">MSESSRSLPDRPSLRFLRLEARRRLAAGEFTALWEAYLAIAREHGFSSWTALKQQVVGDSRPDPDEAVLDHLSWVVSRLAGASQPDWEPPAEQELAEHFEQSFLDRPAAGQLIEGLSTMARTGRLRDEVTVITQRARFIRAQAGDLRIETAGTNEPPHRLRGILAHRVGKSVTDTRVAAPPADVAGNVPQAVVSVAEQALGEVGLPGLVLAGVDDHGKPWAMARGWARLDPKEPLSTTHRFPVYAVSTLITATAVLRLAADGRLDLDRPANDHLRAIRLANGDITVRDLLTRTDGLAPLPEALAETVPGLAELTGPVLASSGVRGSVAGFISGYAALGALIADITGSPYPQAAARLVLDPLGMTGSSFLERWPAADERAVGCHMLDTSGAFVPAPAKVATVPAALGLWTTAADLVRFGLGWSSLLPAPLAEEATRPLARPSAGWQVGIGLGWLINESRGVAAASGGVPHGAAASLIVKLDNGKVHIALTNRGIPIDEVNGRVLDALTGS</sequence>
<dbReference type="RefSeq" id="WP_196194204.1">
    <property type="nucleotide sequence ID" value="NZ_JADPRT010000005.1"/>
</dbReference>
<accession>A0A931FG21</accession>